<dbReference type="EMBL" id="JZWS01000008">
    <property type="protein sequence ID" value="KJR79403.1"/>
    <property type="molecule type" value="Genomic_DNA"/>
</dbReference>
<dbReference type="PANTHER" id="PTHR40730">
    <property type="entry name" value="TRANSCRIPTIONAL REGULATOR PROTEIN-LIKE PROTEIN"/>
    <property type="match status" value="1"/>
</dbReference>
<organism evidence="1">
    <name type="scientific">Candidatus Aramenus sulfurataquae</name>
    <dbReference type="NCBI Taxonomy" id="1326980"/>
    <lineage>
        <taxon>Archaea</taxon>
        <taxon>Thermoproteota</taxon>
        <taxon>Thermoprotei</taxon>
        <taxon>Sulfolobales</taxon>
        <taxon>Sulfolobaceae</taxon>
        <taxon>Candidatus Aramenus</taxon>
    </lineage>
</organism>
<accession>A0A0F2LPA0</accession>
<dbReference type="PANTHER" id="PTHR40730:SF3">
    <property type="entry name" value="HTH CRO_C1-TYPE DOMAIN-CONTAINING PROTEIN"/>
    <property type="match status" value="1"/>
</dbReference>
<evidence type="ECO:0008006" key="2">
    <source>
        <dbReference type="Google" id="ProtNLM"/>
    </source>
</evidence>
<comment type="caution">
    <text evidence="1">The sequence shown here is derived from an EMBL/GenBank/DDBJ whole genome shotgun (WGS) entry which is preliminary data.</text>
</comment>
<evidence type="ECO:0000313" key="1">
    <source>
        <dbReference type="EMBL" id="KJR79403.1"/>
    </source>
</evidence>
<sequence length="116" mass="13086">MLTLKKVIVPCEVASKSVIPAIKAMIVIELYRRKVPQTQIASFLGITTAEVNYYIKGKRGNSDLIFKLQQDEEFVEAVRITAEKILKEDEVINLCPLCSLARKKALKNGNSCPFDW</sequence>
<dbReference type="PATRIC" id="fig|1326980.8.peg.2124"/>
<reference evidence="1" key="1">
    <citation type="submission" date="2015-03" db="EMBL/GenBank/DDBJ databases">
        <title>Metagenome Sequencing of an Archaeal-Dominated Microbial Community from a Hot Spring at the Los Azufres Geothermal Field, Mexico.</title>
        <authorList>
            <person name="Servin-Garciduenas L.E."/>
            <person name="Martinez-Romero E."/>
        </authorList>
    </citation>
    <scope>NUCLEOTIDE SEQUENCE [LARGE SCALE GENOMIC DNA]</scope>
    <source>
        <strain evidence="1">AZ1-454</strain>
    </source>
</reference>
<gene>
    <name evidence="1" type="ORF">TQ35_01950</name>
</gene>
<name>A0A0F2LPA0_9CREN</name>
<protein>
    <recommendedName>
        <fullName evidence="2">Transcriptional regulator</fullName>
    </recommendedName>
</protein>
<proteinExistence type="predicted"/>
<dbReference type="AlphaFoldDB" id="A0A0F2LPA0"/>